<dbReference type="SUPFAM" id="SSF159664">
    <property type="entry name" value="CobE/GbiG C-terminal domain-like"/>
    <property type="match status" value="1"/>
</dbReference>
<dbReference type="EMBL" id="MNTG01000044">
    <property type="protein sequence ID" value="OLA36558.1"/>
    <property type="molecule type" value="Genomic_DNA"/>
</dbReference>
<dbReference type="RefSeq" id="WP_009144630.1">
    <property type="nucleotide sequence ID" value="NZ_CABKPS010000007.1"/>
</dbReference>
<protein>
    <recommendedName>
        <fullName evidence="5">Cobalamin biosynthesis protein CbiG</fullName>
    </recommendedName>
</protein>
<dbReference type="Proteomes" id="UP000186777">
    <property type="component" value="Unassembled WGS sequence"/>
</dbReference>
<sequence length="355" mass="37747">MRAAIFSFSARGAELSKKVAEYLHSIGYETELQTVAKYAEQTGIAPMLPDHNGACAAVFNKCQALVYVGAVGIAVRTIAPFIKSKLTDPAVISVDERGSFVIPLLAGHIGGANELSRCLAAALGATACVTTATDVNGLFAVDEWAARNRMVLCSLAAAKDFAAALVGDEKVGLYYDKEFQLTGSLPKLVVEDSSLPVGMAVTLQKHLQPFATTVRLLPKIVHLGIGCRRNTPLENIEALVLPELEKLQLDKRSVVAIASVDLKKDEQGLLAFAKKYNFAANFYSADELNSVAGDFTPSAFVQSVVGVSNVCERSAVKDSKGGRLLLRKTSLNGVTLAVAAENLVLDFARTGLKTD</sequence>
<comment type="caution">
    <text evidence="3">The sequence shown here is derived from an EMBL/GenBank/DDBJ whole genome shotgun (WGS) entry which is preliminary data.</text>
</comment>
<dbReference type="InterPro" id="IPR002750">
    <property type="entry name" value="CobE/GbiG_C"/>
</dbReference>
<dbReference type="GeneID" id="78524456"/>
<dbReference type="Gene3D" id="3.30.420.180">
    <property type="entry name" value="CobE/GbiG C-terminal domain"/>
    <property type="match status" value="1"/>
</dbReference>
<gene>
    <name evidence="3" type="ORF">BHW43_09610</name>
</gene>
<dbReference type="PANTHER" id="PTHR37477:SF1">
    <property type="entry name" value="COBALT-PRECORRIN-5A HYDROLASE"/>
    <property type="match status" value="1"/>
</dbReference>
<dbReference type="Gene3D" id="3.40.50.11220">
    <property type="match status" value="1"/>
</dbReference>
<proteinExistence type="predicted"/>
<dbReference type="STRING" id="626940.BHW43_09610"/>
<dbReference type="PANTHER" id="PTHR37477">
    <property type="entry name" value="COBALT-PRECORRIN-5A HYDROLASE"/>
    <property type="match status" value="1"/>
</dbReference>
<dbReference type="InterPro" id="IPR021744">
    <property type="entry name" value="CbiG_N"/>
</dbReference>
<dbReference type="Pfam" id="PF11760">
    <property type="entry name" value="CbiG_N"/>
    <property type="match status" value="1"/>
</dbReference>
<feature type="domain" description="CobE/GbiG C-terminal" evidence="1">
    <location>
        <begin position="222"/>
        <end position="339"/>
    </location>
</feature>
<dbReference type="SUPFAM" id="SSF159672">
    <property type="entry name" value="CbiG N-terminal domain-like"/>
    <property type="match status" value="1"/>
</dbReference>
<evidence type="ECO:0000313" key="3">
    <source>
        <dbReference type="EMBL" id="OLA36558.1"/>
    </source>
</evidence>
<dbReference type="InterPro" id="IPR038029">
    <property type="entry name" value="GbiG_N_sf"/>
</dbReference>
<evidence type="ECO:0000259" key="1">
    <source>
        <dbReference type="Pfam" id="PF01890"/>
    </source>
</evidence>
<dbReference type="AlphaFoldDB" id="A0A1Q6R2F3"/>
<accession>A0A1Q6R2F3</accession>
<dbReference type="GO" id="GO:0009236">
    <property type="term" value="P:cobalamin biosynthetic process"/>
    <property type="evidence" value="ECO:0007669"/>
    <property type="project" value="InterPro"/>
</dbReference>
<name>A0A1Q6R2F3_9FIRM</name>
<reference evidence="3 4" key="1">
    <citation type="journal article" date="2016" name="Nat. Biotechnol.">
        <title>Measurement of bacterial replication rates in microbial communities.</title>
        <authorList>
            <person name="Brown C.T."/>
            <person name="Olm M.R."/>
            <person name="Thomas B.C."/>
            <person name="Banfield J.F."/>
        </authorList>
    </citation>
    <scope>NUCLEOTIDE SEQUENCE [LARGE SCALE GENOMIC DNA]</scope>
    <source>
        <strain evidence="3">46_33</strain>
    </source>
</reference>
<dbReference type="InterPro" id="IPR052553">
    <property type="entry name" value="CbiG_hydrolase"/>
</dbReference>
<dbReference type="InterPro" id="IPR036518">
    <property type="entry name" value="CobE/GbiG_C_sf"/>
</dbReference>
<evidence type="ECO:0000313" key="4">
    <source>
        <dbReference type="Proteomes" id="UP000186777"/>
    </source>
</evidence>
<evidence type="ECO:0000259" key="2">
    <source>
        <dbReference type="Pfam" id="PF11760"/>
    </source>
</evidence>
<evidence type="ECO:0008006" key="5">
    <source>
        <dbReference type="Google" id="ProtNLM"/>
    </source>
</evidence>
<feature type="domain" description="Cobalamin synthesis G N-terminal" evidence="2">
    <location>
        <begin position="56"/>
        <end position="134"/>
    </location>
</feature>
<organism evidence="3 4">
    <name type="scientific">Phascolarctobacterium succinatutens</name>
    <dbReference type="NCBI Taxonomy" id="626940"/>
    <lineage>
        <taxon>Bacteria</taxon>
        <taxon>Bacillati</taxon>
        <taxon>Bacillota</taxon>
        <taxon>Negativicutes</taxon>
        <taxon>Acidaminococcales</taxon>
        <taxon>Acidaminococcaceae</taxon>
        <taxon>Phascolarctobacterium</taxon>
    </lineage>
</organism>
<dbReference type="Pfam" id="PF01890">
    <property type="entry name" value="CbiG_C"/>
    <property type="match status" value="1"/>
</dbReference>